<evidence type="ECO:0000313" key="2">
    <source>
        <dbReference type="Proteomes" id="UP000266644"/>
    </source>
</evidence>
<protein>
    <submittedName>
        <fullName evidence="1">Uncharacterized protein</fullName>
    </submittedName>
</protein>
<dbReference type="RefSeq" id="WP_122330079.1">
    <property type="nucleotide sequence ID" value="NZ_JAQDYY010000001.1"/>
</dbReference>
<dbReference type="EMBL" id="QRJE01000008">
    <property type="protein sequence ID" value="RHH14431.1"/>
    <property type="molecule type" value="Genomic_DNA"/>
</dbReference>
<dbReference type="AlphaFoldDB" id="A0A396C1J3"/>
<comment type="caution">
    <text evidence="1">The sequence shown here is derived from an EMBL/GenBank/DDBJ whole genome shotgun (WGS) entry which is preliminary data.</text>
</comment>
<name>A0A396C1J3_BACFG</name>
<proteinExistence type="predicted"/>
<evidence type="ECO:0000313" key="1">
    <source>
        <dbReference type="EMBL" id="RHH14431.1"/>
    </source>
</evidence>
<gene>
    <name evidence="1" type="ORF">DW228_06415</name>
</gene>
<dbReference type="Proteomes" id="UP000266644">
    <property type="component" value="Unassembled WGS sequence"/>
</dbReference>
<organism evidence="1 2">
    <name type="scientific">Bacteroides fragilis</name>
    <dbReference type="NCBI Taxonomy" id="817"/>
    <lineage>
        <taxon>Bacteria</taxon>
        <taxon>Pseudomonadati</taxon>
        <taxon>Bacteroidota</taxon>
        <taxon>Bacteroidia</taxon>
        <taxon>Bacteroidales</taxon>
        <taxon>Bacteroidaceae</taxon>
        <taxon>Bacteroides</taxon>
    </lineage>
</organism>
<sequence length="161" mass="19131">MRDFDIEEWKEHPELALVIEEYSPVNRKPTLWPVLNSSYVFDNYIVLQLDAEAIPYEIDEVILSDDRGAIYDKAKDLIGYLMFAPVARELWGITFQYENEDGFILRRLLESSPTFEFPYFNTQQEAFTWISTHDIRKYVNEDYVTEQCSKPQARLIDSWIE</sequence>
<reference evidence="1 2" key="1">
    <citation type="submission" date="2018-08" db="EMBL/GenBank/DDBJ databases">
        <title>A genome reference for cultivated species of the human gut microbiota.</title>
        <authorList>
            <person name="Zou Y."/>
            <person name="Xue W."/>
            <person name="Luo G."/>
        </authorList>
    </citation>
    <scope>NUCLEOTIDE SEQUENCE [LARGE SCALE GENOMIC DNA]</scope>
    <source>
        <strain evidence="1 2">AM18-6</strain>
    </source>
</reference>
<accession>A0A396C1J3</accession>